<dbReference type="Proteomes" id="UP000824633">
    <property type="component" value="Chromosome"/>
</dbReference>
<keyword evidence="3" id="KW-1185">Reference proteome</keyword>
<feature type="transmembrane region" description="Helical" evidence="1">
    <location>
        <begin position="7"/>
        <end position="27"/>
    </location>
</feature>
<accession>A0ABN6J2C5</accession>
<keyword evidence="1" id="KW-0812">Transmembrane</keyword>
<keyword evidence="1" id="KW-0472">Membrane</keyword>
<sequence>MFKHGVIRMILFGAIAGIILGAILGFTKTEMPIWGYAILGAILGPIGLAIYTSCNKK</sequence>
<name>A0ABN6J2C5_9CLOT</name>
<evidence type="ECO:0000256" key="1">
    <source>
        <dbReference type="SAM" id="Phobius"/>
    </source>
</evidence>
<keyword evidence="1" id="KW-1133">Transmembrane helix</keyword>
<evidence type="ECO:0000313" key="3">
    <source>
        <dbReference type="Proteomes" id="UP000824633"/>
    </source>
</evidence>
<organism evidence="2 3">
    <name type="scientific">Clostridium gelidum</name>
    <dbReference type="NCBI Taxonomy" id="704125"/>
    <lineage>
        <taxon>Bacteria</taxon>
        <taxon>Bacillati</taxon>
        <taxon>Bacillota</taxon>
        <taxon>Clostridia</taxon>
        <taxon>Eubacteriales</taxon>
        <taxon>Clostridiaceae</taxon>
        <taxon>Clostridium</taxon>
    </lineage>
</organism>
<protein>
    <submittedName>
        <fullName evidence="2">Uncharacterized protein</fullName>
    </submittedName>
</protein>
<evidence type="ECO:0000313" key="2">
    <source>
        <dbReference type="EMBL" id="BCZ48402.1"/>
    </source>
</evidence>
<reference evidence="3" key="1">
    <citation type="submission" date="2021-07" db="EMBL/GenBank/DDBJ databases">
        <title>Complete genome sequencing of a Clostridium isolate.</title>
        <authorList>
            <person name="Ueki A."/>
            <person name="Tonouchi A."/>
        </authorList>
    </citation>
    <scope>NUCLEOTIDE SEQUENCE [LARGE SCALE GENOMIC DNA]</scope>
    <source>
        <strain evidence="3">C5S11</strain>
    </source>
</reference>
<dbReference type="RefSeq" id="WP_224034667.1">
    <property type="nucleotide sequence ID" value="NZ_AP024849.1"/>
</dbReference>
<proteinExistence type="predicted"/>
<feature type="transmembrane region" description="Helical" evidence="1">
    <location>
        <begin position="33"/>
        <end position="51"/>
    </location>
</feature>
<dbReference type="EMBL" id="AP024849">
    <property type="protein sequence ID" value="BCZ48402.1"/>
    <property type="molecule type" value="Genomic_DNA"/>
</dbReference>
<gene>
    <name evidence="2" type="ORF">psyc5s11_44690</name>
</gene>